<dbReference type="PROSITE" id="PS51257">
    <property type="entry name" value="PROKAR_LIPOPROTEIN"/>
    <property type="match status" value="1"/>
</dbReference>
<dbReference type="Pfam" id="PF22504">
    <property type="entry name" value="DUF6993"/>
    <property type="match status" value="1"/>
</dbReference>
<proteinExistence type="predicted"/>
<sequence>MSTFRSLRSRPAAALRPAMTGALLAGALLATTACSSGPQTSLDTAEPSASPTTSASPWSTTATAEEDQAAFDALLQPLVTADAVPESTAVVRALRGVGVTDTQMQITSSRTPTGLDAGNVSVSVLQQGRCLVGEYHPGRFHSEVVDPVNGACLVGDTMTLPQ</sequence>
<dbReference type="EMBL" id="WBKA01000003">
    <property type="protein sequence ID" value="KAB1632267.1"/>
    <property type="molecule type" value="Genomic_DNA"/>
</dbReference>
<evidence type="ECO:0000313" key="5">
    <source>
        <dbReference type="Proteomes" id="UP000481339"/>
    </source>
</evidence>
<accession>A0A7C8BN76</accession>
<dbReference type="RefSeq" id="WP_158036045.1">
    <property type="nucleotide sequence ID" value="NZ_BAAAZV010000017.1"/>
</dbReference>
<organism evidence="4 5">
    <name type="scientific">Pseudoclavibacter caeni</name>
    <dbReference type="NCBI Taxonomy" id="908846"/>
    <lineage>
        <taxon>Bacteria</taxon>
        <taxon>Bacillati</taxon>
        <taxon>Actinomycetota</taxon>
        <taxon>Actinomycetes</taxon>
        <taxon>Micrococcales</taxon>
        <taxon>Microbacteriaceae</taxon>
        <taxon>Pseudoclavibacter</taxon>
    </lineage>
</organism>
<keyword evidence="2" id="KW-0732">Signal</keyword>
<keyword evidence="5" id="KW-1185">Reference proteome</keyword>
<gene>
    <name evidence="4" type="ORF">F8O02_04415</name>
</gene>
<feature type="signal peptide" evidence="2">
    <location>
        <begin position="1"/>
        <end position="35"/>
    </location>
</feature>
<feature type="compositionally biased region" description="Low complexity" evidence="1">
    <location>
        <begin position="44"/>
        <end position="63"/>
    </location>
</feature>
<feature type="chain" id="PRO_5028959270" description="DUF6993 domain-containing protein" evidence="2">
    <location>
        <begin position="36"/>
        <end position="162"/>
    </location>
</feature>
<dbReference type="Proteomes" id="UP000481339">
    <property type="component" value="Unassembled WGS sequence"/>
</dbReference>
<name>A0A7C8BN76_9MICO</name>
<dbReference type="AlphaFoldDB" id="A0A7C8BN76"/>
<dbReference type="OrthoDB" id="5124306at2"/>
<reference evidence="4 5" key="1">
    <citation type="submission" date="2019-09" db="EMBL/GenBank/DDBJ databases">
        <title>Phylogeny of genus Pseudoclavibacter and closely related genus.</title>
        <authorList>
            <person name="Li Y."/>
        </authorList>
    </citation>
    <scope>NUCLEOTIDE SEQUENCE [LARGE SCALE GENOMIC DNA]</scope>
    <source>
        <strain evidence="4 5">JCM 16921</strain>
    </source>
</reference>
<evidence type="ECO:0000256" key="2">
    <source>
        <dbReference type="SAM" id="SignalP"/>
    </source>
</evidence>
<protein>
    <recommendedName>
        <fullName evidence="3">DUF6993 domain-containing protein</fullName>
    </recommendedName>
</protein>
<evidence type="ECO:0000313" key="4">
    <source>
        <dbReference type="EMBL" id="KAB1632267.1"/>
    </source>
</evidence>
<evidence type="ECO:0000259" key="3">
    <source>
        <dbReference type="Pfam" id="PF22504"/>
    </source>
</evidence>
<feature type="domain" description="DUF6993" evidence="3">
    <location>
        <begin position="75"/>
        <end position="156"/>
    </location>
</feature>
<evidence type="ECO:0000256" key="1">
    <source>
        <dbReference type="SAM" id="MobiDB-lite"/>
    </source>
</evidence>
<dbReference type="InterPro" id="IPR054262">
    <property type="entry name" value="DUF6993"/>
</dbReference>
<feature type="region of interest" description="Disordered" evidence="1">
    <location>
        <begin position="35"/>
        <end position="63"/>
    </location>
</feature>
<comment type="caution">
    <text evidence="4">The sequence shown here is derived from an EMBL/GenBank/DDBJ whole genome shotgun (WGS) entry which is preliminary data.</text>
</comment>